<comment type="caution">
    <text evidence="1">The sequence shown here is derived from an EMBL/GenBank/DDBJ whole genome shotgun (WGS) entry which is preliminary data.</text>
</comment>
<name>A0A8S9FPQ7_BRACR</name>
<gene>
    <name evidence="1" type="ORF">F2Q70_00029763</name>
</gene>
<reference evidence="1" key="1">
    <citation type="submission" date="2019-12" db="EMBL/GenBank/DDBJ databases">
        <title>Genome sequencing and annotation of Brassica cretica.</title>
        <authorList>
            <person name="Studholme D.J."/>
            <person name="Sarris P.F."/>
        </authorList>
    </citation>
    <scope>NUCLEOTIDE SEQUENCE</scope>
    <source>
        <strain evidence="1">PFS-102/07</strain>
        <tissue evidence="1">Leaf</tissue>
    </source>
</reference>
<protein>
    <submittedName>
        <fullName evidence="1">Uncharacterized protein</fullName>
    </submittedName>
</protein>
<accession>A0A8S9FPQ7</accession>
<evidence type="ECO:0000313" key="1">
    <source>
        <dbReference type="EMBL" id="KAF2534008.1"/>
    </source>
</evidence>
<organism evidence="1">
    <name type="scientific">Brassica cretica</name>
    <name type="common">Mustard</name>
    <dbReference type="NCBI Taxonomy" id="69181"/>
    <lineage>
        <taxon>Eukaryota</taxon>
        <taxon>Viridiplantae</taxon>
        <taxon>Streptophyta</taxon>
        <taxon>Embryophyta</taxon>
        <taxon>Tracheophyta</taxon>
        <taxon>Spermatophyta</taxon>
        <taxon>Magnoliopsida</taxon>
        <taxon>eudicotyledons</taxon>
        <taxon>Gunneridae</taxon>
        <taxon>Pentapetalae</taxon>
        <taxon>rosids</taxon>
        <taxon>malvids</taxon>
        <taxon>Brassicales</taxon>
        <taxon>Brassicaceae</taxon>
        <taxon>Brassiceae</taxon>
        <taxon>Brassica</taxon>
    </lineage>
</organism>
<sequence>MNRVEECMGLDPEILRGRMLARLRISEMRRSNRTWRPKPRVFMLDFAGLACLLIAFKILDAPRGFDVVAVASCLVSALYRDFWQGTFGMFDLVLGDNLVDSWNPKVGWTFVRNLMVVLTSKGTFSVFHYQNLGASSNASSTCRWEDLEMLLGPGGHFWCLEAALDPEVVFRTCKINIEPGPYSASLEETTTGTSSDFAFYRSKAGHYRVPMLNAASEEATIRLLEMCWLWRFNTGTCAYEFWEPRYALGYTWVLGSFDNILSTLRKCLKSFSVYLVLWTEARFGAGVRTSSCGNLKTGVLPGESEDLGLAWQQE</sequence>
<dbReference type="AlphaFoldDB" id="A0A8S9FPQ7"/>
<dbReference type="EMBL" id="QGKY02002305">
    <property type="protein sequence ID" value="KAF2534008.1"/>
    <property type="molecule type" value="Genomic_DNA"/>
</dbReference>
<proteinExistence type="predicted"/>